<evidence type="ECO:0000259" key="3">
    <source>
        <dbReference type="PROSITE" id="PS51938"/>
    </source>
</evidence>
<protein>
    <recommendedName>
        <fullName evidence="6">SUZ domain-containing protein</fullName>
    </recommendedName>
</protein>
<dbReference type="Proteomes" id="UP000799536">
    <property type="component" value="Unassembled WGS sequence"/>
</dbReference>
<dbReference type="OrthoDB" id="5422283at2759"/>
<dbReference type="InterPro" id="IPR024642">
    <property type="entry name" value="SUZ-C"/>
</dbReference>
<keyword evidence="5" id="KW-1185">Reference proteome</keyword>
<comment type="caution">
    <text evidence="4">The sequence shown here is derived from an EMBL/GenBank/DDBJ whole genome shotgun (WGS) entry which is preliminary data.</text>
</comment>
<feature type="compositionally biased region" description="Basic and acidic residues" evidence="1">
    <location>
        <begin position="114"/>
        <end position="147"/>
    </location>
</feature>
<feature type="compositionally biased region" description="Polar residues" evidence="1">
    <location>
        <begin position="213"/>
        <end position="238"/>
    </location>
</feature>
<accession>A0A9P4MXI6</accession>
<gene>
    <name evidence="4" type="ORF">GQ43DRAFT_490571</name>
</gene>
<organism evidence="4 5">
    <name type="scientific">Delitschia confertaspora ATCC 74209</name>
    <dbReference type="NCBI Taxonomy" id="1513339"/>
    <lineage>
        <taxon>Eukaryota</taxon>
        <taxon>Fungi</taxon>
        <taxon>Dikarya</taxon>
        <taxon>Ascomycota</taxon>
        <taxon>Pezizomycotina</taxon>
        <taxon>Dothideomycetes</taxon>
        <taxon>Pleosporomycetidae</taxon>
        <taxon>Pleosporales</taxon>
        <taxon>Delitschiaceae</taxon>
        <taxon>Delitschia</taxon>
    </lineage>
</organism>
<feature type="region of interest" description="Disordered" evidence="1">
    <location>
        <begin position="79"/>
        <end position="268"/>
    </location>
</feature>
<dbReference type="PROSITE" id="PS51938">
    <property type="entry name" value="SUZ_C"/>
    <property type="match status" value="1"/>
</dbReference>
<sequence>MSKKAVPDAWEDDWESLADVYKITETEEPKPNKKLSKAERKAQHAELNRKIWESAENPEPLLFLQARNDVPLQSAFKPGVTLLSRKPPPQVLSRSTTSGIAGLTLEDDDDNSEEERRKKKEEYAAERKAKLQREREEKERRYAEVRQRLFGTPTSTSEDNSDRASASPNRQGRGKGKGRGGRESQPRSSNEQSPAESMNSNSRRQLYDPTYSAKPNSVYVQRQESGNNRPSTSKQPSQVIREPRGPEVSGRGGNGFASRGGRNGPAVS</sequence>
<evidence type="ECO:0000313" key="4">
    <source>
        <dbReference type="EMBL" id="KAF2199940.1"/>
    </source>
</evidence>
<dbReference type="EMBL" id="ML994047">
    <property type="protein sequence ID" value="KAF2199940.1"/>
    <property type="molecule type" value="Genomic_DNA"/>
</dbReference>
<evidence type="ECO:0000259" key="2">
    <source>
        <dbReference type="PROSITE" id="PS51673"/>
    </source>
</evidence>
<dbReference type="PROSITE" id="PS51673">
    <property type="entry name" value="SUZ"/>
    <property type="match status" value="1"/>
</dbReference>
<proteinExistence type="predicted"/>
<feature type="region of interest" description="Disordered" evidence="1">
    <location>
        <begin position="24"/>
        <end position="51"/>
    </location>
</feature>
<dbReference type="InterPro" id="IPR024771">
    <property type="entry name" value="SUZ"/>
</dbReference>
<dbReference type="AlphaFoldDB" id="A0A9P4MXI6"/>
<feature type="compositionally biased region" description="Polar residues" evidence="1">
    <location>
        <begin position="186"/>
        <end position="204"/>
    </location>
</feature>
<reference evidence="4" key="1">
    <citation type="journal article" date="2020" name="Stud. Mycol.">
        <title>101 Dothideomycetes genomes: a test case for predicting lifestyles and emergence of pathogens.</title>
        <authorList>
            <person name="Haridas S."/>
            <person name="Albert R."/>
            <person name="Binder M."/>
            <person name="Bloem J."/>
            <person name="Labutti K."/>
            <person name="Salamov A."/>
            <person name="Andreopoulos B."/>
            <person name="Baker S."/>
            <person name="Barry K."/>
            <person name="Bills G."/>
            <person name="Bluhm B."/>
            <person name="Cannon C."/>
            <person name="Castanera R."/>
            <person name="Culley D."/>
            <person name="Daum C."/>
            <person name="Ezra D."/>
            <person name="Gonzalez J."/>
            <person name="Henrissat B."/>
            <person name="Kuo A."/>
            <person name="Liang C."/>
            <person name="Lipzen A."/>
            <person name="Lutzoni F."/>
            <person name="Magnuson J."/>
            <person name="Mondo S."/>
            <person name="Nolan M."/>
            <person name="Ohm R."/>
            <person name="Pangilinan J."/>
            <person name="Park H.-J."/>
            <person name="Ramirez L."/>
            <person name="Alfaro M."/>
            <person name="Sun H."/>
            <person name="Tritt A."/>
            <person name="Yoshinaga Y."/>
            <person name="Zwiers L.-H."/>
            <person name="Turgeon B."/>
            <person name="Goodwin S."/>
            <person name="Spatafora J."/>
            <person name="Crous P."/>
            <person name="Grigoriev I."/>
        </authorList>
    </citation>
    <scope>NUCLEOTIDE SEQUENCE</scope>
    <source>
        <strain evidence="4">ATCC 74209</strain>
    </source>
</reference>
<evidence type="ECO:0008006" key="6">
    <source>
        <dbReference type="Google" id="ProtNLM"/>
    </source>
</evidence>
<name>A0A9P4MXI6_9PLEO</name>
<feature type="domain" description="SUZ" evidence="2">
    <location>
        <begin position="69"/>
        <end position="154"/>
    </location>
</feature>
<evidence type="ECO:0000256" key="1">
    <source>
        <dbReference type="SAM" id="MobiDB-lite"/>
    </source>
</evidence>
<feature type="compositionally biased region" description="Polar residues" evidence="1">
    <location>
        <begin position="152"/>
        <end position="170"/>
    </location>
</feature>
<evidence type="ECO:0000313" key="5">
    <source>
        <dbReference type="Proteomes" id="UP000799536"/>
    </source>
</evidence>
<feature type="domain" description="SUZ-C" evidence="3">
    <location>
        <begin position="214"/>
        <end position="260"/>
    </location>
</feature>